<evidence type="ECO:0000256" key="5">
    <source>
        <dbReference type="ARBA" id="ARBA00022989"/>
    </source>
</evidence>
<accession>A0A7V4DZ25</accession>
<feature type="transmembrane region" description="Helical" evidence="7">
    <location>
        <begin position="399"/>
        <end position="425"/>
    </location>
</feature>
<dbReference type="PIRSF" id="PIRSF006066">
    <property type="entry name" value="HI0050"/>
    <property type="match status" value="1"/>
</dbReference>
<evidence type="ECO:0000256" key="2">
    <source>
        <dbReference type="ARBA" id="ARBA00022475"/>
    </source>
</evidence>
<comment type="subcellular location">
    <subcellularLocation>
        <location evidence="1">Cell inner membrane</location>
        <topology evidence="1">Multi-pass membrane protein</topology>
    </subcellularLocation>
</comment>
<proteinExistence type="predicted"/>
<dbReference type="InterPro" id="IPR010656">
    <property type="entry name" value="DctM"/>
</dbReference>
<name>A0A7V4DZ25_DICTH</name>
<keyword evidence="6 7" id="KW-0472">Membrane</keyword>
<organism evidence="9">
    <name type="scientific">Dictyoglomus thermophilum</name>
    <dbReference type="NCBI Taxonomy" id="14"/>
    <lineage>
        <taxon>Bacteria</taxon>
        <taxon>Pseudomonadati</taxon>
        <taxon>Dictyoglomota</taxon>
        <taxon>Dictyoglomia</taxon>
        <taxon>Dictyoglomales</taxon>
        <taxon>Dictyoglomaceae</taxon>
        <taxon>Dictyoglomus</taxon>
    </lineage>
</organism>
<feature type="transmembrane region" description="Helical" evidence="7">
    <location>
        <begin position="313"/>
        <end position="346"/>
    </location>
</feature>
<feature type="transmembrane region" description="Helical" evidence="7">
    <location>
        <begin position="52"/>
        <end position="71"/>
    </location>
</feature>
<reference evidence="9" key="1">
    <citation type="journal article" date="2020" name="mSystems">
        <title>Genome- and Community-Level Interaction Insights into Carbon Utilization and Element Cycling Functions of Hydrothermarchaeota in Hydrothermal Sediment.</title>
        <authorList>
            <person name="Zhou Z."/>
            <person name="Liu Y."/>
            <person name="Xu W."/>
            <person name="Pan J."/>
            <person name="Luo Z.H."/>
            <person name="Li M."/>
        </authorList>
    </citation>
    <scope>NUCLEOTIDE SEQUENCE [LARGE SCALE GENOMIC DNA]</scope>
    <source>
        <strain evidence="9">SpSt-70</strain>
    </source>
</reference>
<feature type="transmembrane region" description="Helical" evidence="7">
    <location>
        <begin position="240"/>
        <end position="259"/>
    </location>
</feature>
<dbReference type="GO" id="GO:0022857">
    <property type="term" value="F:transmembrane transporter activity"/>
    <property type="evidence" value="ECO:0007669"/>
    <property type="project" value="TreeGrafter"/>
</dbReference>
<dbReference type="GO" id="GO:0005886">
    <property type="term" value="C:plasma membrane"/>
    <property type="evidence" value="ECO:0007669"/>
    <property type="project" value="UniProtKB-SubCell"/>
</dbReference>
<dbReference type="AlphaFoldDB" id="A0A7V4DZ25"/>
<dbReference type="PANTHER" id="PTHR33362:SF4">
    <property type="entry name" value="2,3-DIKETO-L-GULONATE TRAP TRANSPORTER LARGE PERMEASE PROTEIN YIAN"/>
    <property type="match status" value="1"/>
</dbReference>
<protein>
    <submittedName>
        <fullName evidence="9">TRAP transporter large permease</fullName>
    </submittedName>
</protein>
<feature type="transmembrane region" description="Helical" evidence="7">
    <location>
        <begin position="212"/>
        <end position="234"/>
    </location>
</feature>
<keyword evidence="5 7" id="KW-1133">Transmembrane helix</keyword>
<evidence type="ECO:0000256" key="1">
    <source>
        <dbReference type="ARBA" id="ARBA00004429"/>
    </source>
</evidence>
<dbReference type="NCBIfam" id="TIGR00786">
    <property type="entry name" value="dctM"/>
    <property type="match status" value="1"/>
</dbReference>
<dbReference type="PANTHER" id="PTHR33362">
    <property type="entry name" value="SIALIC ACID TRAP TRANSPORTER PERMEASE PROTEIN SIAT-RELATED"/>
    <property type="match status" value="1"/>
</dbReference>
<feature type="domain" description="TRAP C4-dicarboxylate transport system permease DctM subunit" evidence="8">
    <location>
        <begin position="6"/>
        <end position="415"/>
    </location>
</feature>
<evidence type="ECO:0000256" key="7">
    <source>
        <dbReference type="SAM" id="Phobius"/>
    </source>
</evidence>
<evidence type="ECO:0000313" key="9">
    <source>
        <dbReference type="EMBL" id="HGK24483.1"/>
    </source>
</evidence>
<keyword evidence="4 7" id="KW-0812">Transmembrane</keyword>
<comment type="caution">
    <text evidence="9">The sequence shown here is derived from an EMBL/GenBank/DDBJ whole genome shotgun (WGS) entry which is preliminary data.</text>
</comment>
<feature type="transmembrane region" description="Helical" evidence="7">
    <location>
        <begin position="271"/>
        <end position="293"/>
    </location>
</feature>
<feature type="transmembrane region" description="Helical" evidence="7">
    <location>
        <begin position="169"/>
        <end position="191"/>
    </location>
</feature>
<evidence type="ECO:0000256" key="6">
    <source>
        <dbReference type="ARBA" id="ARBA00023136"/>
    </source>
</evidence>
<evidence type="ECO:0000256" key="4">
    <source>
        <dbReference type="ARBA" id="ARBA00022692"/>
    </source>
</evidence>
<feature type="transmembrane region" description="Helical" evidence="7">
    <location>
        <begin position="132"/>
        <end position="157"/>
    </location>
</feature>
<evidence type="ECO:0000256" key="3">
    <source>
        <dbReference type="ARBA" id="ARBA00022519"/>
    </source>
</evidence>
<dbReference type="InterPro" id="IPR004681">
    <property type="entry name" value="TRAP_DctM"/>
</dbReference>
<feature type="transmembrane region" description="Helical" evidence="7">
    <location>
        <begin position="91"/>
        <end position="111"/>
    </location>
</feature>
<evidence type="ECO:0000259" key="8">
    <source>
        <dbReference type="Pfam" id="PF06808"/>
    </source>
</evidence>
<feature type="transmembrane region" description="Helical" evidence="7">
    <location>
        <begin position="358"/>
        <end position="379"/>
    </location>
</feature>
<keyword evidence="3" id="KW-0997">Cell inner membrane</keyword>
<gene>
    <name evidence="9" type="ORF">ENU78_08710</name>
</gene>
<feature type="transmembrane region" description="Helical" evidence="7">
    <location>
        <begin position="6"/>
        <end position="31"/>
    </location>
</feature>
<keyword evidence="2" id="KW-1003">Cell membrane</keyword>
<dbReference type="EMBL" id="DTDV01000022">
    <property type="protein sequence ID" value="HGK24483.1"/>
    <property type="molecule type" value="Genomic_DNA"/>
</dbReference>
<dbReference type="Pfam" id="PF06808">
    <property type="entry name" value="DctM"/>
    <property type="match status" value="1"/>
</dbReference>
<sequence>MLLVVLFFFLFMLLGMPVVFAIAISGFLFFLQHPEIPITTPIQLPLTQNINFALLAIPLFITAGNMMNYTGITKRLIDLSVVLVGHLRGGLAQVTCILSALMGGVSGSAIADAAMEARMLGPEMIKRGLPKGYAAGALVYSSLEVPTIPPSIGLVLFGTIAQVSIGRLFAGGIVPGLLIMTFLMITVAITARIRNFAPLREKRASIGEIGSSFIKSIWAIIFPVILIVGLRGGLFTPSEVGALCVVYALFVGIFAYRELNFKNFIEALRGSAIDIGATMSLIAFSNIFSYGIVWEKIPEIISSWILGITNNPYVFYLILIVLLLIAGFFIDATVLILMLTAIFFPIAMRLGIDPVHFGLIFVIACAVGNFTPPVGAAMYAVCTILDVSLEEYIRESWPFLLAVVLAIITLVFFPDLVLFIPNLIFGK</sequence>
<dbReference type="OMA" id="LIVGCMM"/>